<feature type="transmembrane region" description="Helical" evidence="10">
    <location>
        <begin position="244"/>
        <end position="260"/>
    </location>
</feature>
<evidence type="ECO:0000256" key="1">
    <source>
        <dbReference type="ARBA" id="ARBA00001947"/>
    </source>
</evidence>
<dbReference type="GO" id="GO:0008233">
    <property type="term" value="F:peptidase activity"/>
    <property type="evidence" value="ECO:0007669"/>
    <property type="project" value="UniProtKB-KW"/>
</dbReference>
<dbReference type="GO" id="GO:0006508">
    <property type="term" value="P:proteolysis"/>
    <property type="evidence" value="ECO:0007669"/>
    <property type="project" value="UniProtKB-KW"/>
</dbReference>
<feature type="transmembrane region" description="Helical" evidence="10">
    <location>
        <begin position="80"/>
        <end position="101"/>
    </location>
</feature>
<keyword evidence="4 12" id="KW-0645">Protease</keyword>
<keyword evidence="7" id="KW-0809">Transit peptide</keyword>
<feature type="transmembrane region" description="Helical" evidence="10">
    <location>
        <begin position="272"/>
        <end position="290"/>
    </location>
</feature>
<evidence type="ECO:0000256" key="9">
    <source>
        <dbReference type="ARBA" id="ARBA00023136"/>
    </source>
</evidence>
<evidence type="ECO:0000256" key="4">
    <source>
        <dbReference type="ARBA" id="ARBA00022670"/>
    </source>
</evidence>
<feature type="transmembrane region" description="Helical" evidence="10">
    <location>
        <begin position="353"/>
        <end position="372"/>
    </location>
</feature>
<dbReference type="OrthoDB" id="921763at2"/>
<comment type="subcellular location">
    <subcellularLocation>
        <location evidence="2">Membrane</location>
        <topology evidence="2">Multi-pass membrane protein</topology>
    </subcellularLocation>
</comment>
<feature type="domain" description="Peptidase M50" evidence="11">
    <location>
        <begin position="50"/>
        <end position="245"/>
    </location>
</feature>
<feature type="transmembrane region" description="Helical" evidence="10">
    <location>
        <begin position="321"/>
        <end position="341"/>
    </location>
</feature>
<dbReference type="InterPro" id="IPR044838">
    <property type="entry name" value="EGY1-like"/>
</dbReference>
<keyword evidence="5 10" id="KW-0812">Transmembrane</keyword>
<evidence type="ECO:0000313" key="13">
    <source>
        <dbReference type="Proteomes" id="UP000266183"/>
    </source>
</evidence>
<keyword evidence="9 10" id="KW-0472">Membrane</keyword>
<evidence type="ECO:0000256" key="8">
    <source>
        <dbReference type="ARBA" id="ARBA00022989"/>
    </source>
</evidence>
<feature type="transmembrane region" description="Helical" evidence="10">
    <location>
        <begin position="297"/>
        <end position="315"/>
    </location>
</feature>
<dbReference type="Pfam" id="PF02163">
    <property type="entry name" value="Peptidase_M50"/>
    <property type="match status" value="1"/>
</dbReference>
<evidence type="ECO:0000256" key="10">
    <source>
        <dbReference type="SAM" id="Phobius"/>
    </source>
</evidence>
<evidence type="ECO:0000256" key="3">
    <source>
        <dbReference type="ARBA" id="ARBA00007931"/>
    </source>
</evidence>
<keyword evidence="6" id="KW-0378">Hydrolase</keyword>
<sequence length="381" mass="42999">MSNRRRGIIQAALFIATVITTTLAGAENSFGKSVFAGDFSWDDFFSGFQFSVPFLLILTVHEFGHYFTAMYHRVKVTLPFYIPLPSLPFMPFTIGTFGAVIRIQERISSKKQNFDIGVAGPLAGFVMAMIVLFYGFTHLPEPEYIFQVHPEYKAYGLNYAEKVYQPTDTPVIDVVIGKNLIFWFFETYVADPARVPNPHELMHYPLLFSGFLALIFTFVNLLPIGQLDGGHVVYGLFGYQRHKIIATVFFIAFTFYSGLGVLNPTDYPNEKLITAVPIAIFILYSAFLGLRLSKRDTLMYALLMFAVLFTLARLMPSLQGYSGFLLFALLLGRFVGIQHPPSEIEEPLDEKRVVLGWIALIIFVLCFSPAPLELNLLMKNP</sequence>
<protein>
    <submittedName>
        <fullName evidence="12">Site-2 protease family protein</fullName>
    </submittedName>
</protein>
<organism evidence="12 13">
    <name type="scientific">Chryseolinea soli</name>
    <dbReference type="NCBI Taxonomy" id="2321403"/>
    <lineage>
        <taxon>Bacteria</taxon>
        <taxon>Pseudomonadati</taxon>
        <taxon>Bacteroidota</taxon>
        <taxon>Cytophagia</taxon>
        <taxon>Cytophagales</taxon>
        <taxon>Fulvivirgaceae</taxon>
        <taxon>Chryseolinea</taxon>
    </lineage>
</organism>
<dbReference type="EMBL" id="CP032382">
    <property type="protein sequence ID" value="AYB33934.1"/>
    <property type="molecule type" value="Genomic_DNA"/>
</dbReference>
<reference evidence="13" key="1">
    <citation type="submission" date="2018-09" db="EMBL/GenBank/DDBJ databases">
        <title>Chryseolinea sp. KIS68-18 isolated from soil.</title>
        <authorList>
            <person name="Weon H.-Y."/>
            <person name="Kwon S.-W."/>
            <person name="Lee S.A."/>
        </authorList>
    </citation>
    <scope>NUCLEOTIDE SEQUENCE [LARGE SCALE GENOMIC DNA]</scope>
    <source>
        <strain evidence="13">KIS68-18</strain>
    </source>
</reference>
<dbReference type="RefSeq" id="WP_119757160.1">
    <property type="nucleotide sequence ID" value="NZ_CP032382.1"/>
</dbReference>
<dbReference type="InterPro" id="IPR008915">
    <property type="entry name" value="Peptidase_M50"/>
</dbReference>
<feature type="transmembrane region" description="Helical" evidence="10">
    <location>
        <begin position="113"/>
        <end position="136"/>
    </location>
</feature>
<accession>A0A385SSS7</accession>
<proteinExistence type="inferred from homology"/>
<dbReference type="GO" id="GO:0016020">
    <property type="term" value="C:membrane"/>
    <property type="evidence" value="ECO:0007669"/>
    <property type="project" value="UniProtKB-SubCell"/>
</dbReference>
<keyword evidence="8 10" id="KW-1133">Transmembrane helix</keyword>
<comment type="similarity">
    <text evidence="3">Belongs to the peptidase M50B family.</text>
</comment>
<evidence type="ECO:0000256" key="6">
    <source>
        <dbReference type="ARBA" id="ARBA00022801"/>
    </source>
</evidence>
<evidence type="ECO:0000256" key="5">
    <source>
        <dbReference type="ARBA" id="ARBA00022692"/>
    </source>
</evidence>
<evidence type="ECO:0000259" key="11">
    <source>
        <dbReference type="Pfam" id="PF02163"/>
    </source>
</evidence>
<evidence type="ECO:0000256" key="2">
    <source>
        <dbReference type="ARBA" id="ARBA00004141"/>
    </source>
</evidence>
<comment type="cofactor">
    <cofactor evidence="1">
        <name>Zn(2+)</name>
        <dbReference type="ChEBI" id="CHEBI:29105"/>
    </cofactor>
</comment>
<feature type="transmembrane region" description="Helical" evidence="10">
    <location>
        <begin position="202"/>
        <end position="223"/>
    </location>
</feature>
<dbReference type="AlphaFoldDB" id="A0A385SSS7"/>
<evidence type="ECO:0000313" key="12">
    <source>
        <dbReference type="EMBL" id="AYB33934.1"/>
    </source>
</evidence>
<gene>
    <name evidence="12" type="ORF">D4L85_26630</name>
</gene>
<keyword evidence="13" id="KW-1185">Reference proteome</keyword>
<dbReference type="PANTHER" id="PTHR31412">
    <property type="entry name" value="ZINC METALLOPROTEASE EGY1"/>
    <property type="match status" value="1"/>
</dbReference>
<name>A0A385SSS7_9BACT</name>
<dbReference type="CDD" id="cd06160">
    <property type="entry name" value="S2P-M50_like_2"/>
    <property type="match status" value="1"/>
</dbReference>
<dbReference type="Proteomes" id="UP000266183">
    <property type="component" value="Chromosome"/>
</dbReference>
<evidence type="ECO:0000256" key="7">
    <source>
        <dbReference type="ARBA" id="ARBA00022946"/>
    </source>
</evidence>
<dbReference type="KEGG" id="chk:D4L85_26630"/>
<dbReference type="PANTHER" id="PTHR31412:SF0">
    <property type="entry name" value="ZINC METALLOPROTEASE EGY1, CHLOROPLASTIC-RELATED"/>
    <property type="match status" value="1"/>
</dbReference>